<feature type="transmembrane region" description="Helical" evidence="1">
    <location>
        <begin position="62"/>
        <end position="80"/>
    </location>
</feature>
<keyword evidence="1" id="KW-1133">Transmembrane helix</keyword>
<evidence type="ECO:0000313" key="2">
    <source>
        <dbReference type="EMBL" id="EPC02388.1"/>
    </source>
</evidence>
<organism evidence="2 3">
    <name type="scientific">Litchfieldella anticariensis (strain DSM 16096 / CECT 5854 / CIP 108499 / LMG 22089 / FP35)</name>
    <name type="common">Halomonas anticariensis</name>
    <dbReference type="NCBI Taxonomy" id="1121939"/>
    <lineage>
        <taxon>Bacteria</taxon>
        <taxon>Pseudomonadati</taxon>
        <taxon>Pseudomonadota</taxon>
        <taxon>Gammaproteobacteria</taxon>
        <taxon>Oceanospirillales</taxon>
        <taxon>Halomonadaceae</taxon>
        <taxon>Litchfieldella</taxon>
    </lineage>
</organism>
<protein>
    <submittedName>
        <fullName evidence="2">Uncharacterized protein</fullName>
    </submittedName>
</protein>
<comment type="caution">
    <text evidence="2">The sequence shown here is derived from an EMBL/GenBank/DDBJ whole genome shotgun (WGS) entry which is preliminary data.</text>
</comment>
<dbReference type="AlphaFoldDB" id="S2KPK6"/>
<dbReference type="eggNOG" id="COG0840">
    <property type="taxonomic scope" value="Bacteria"/>
</dbReference>
<name>S2KPK6_LITA3</name>
<reference evidence="2 3" key="1">
    <citation type="journal article" date="2013" name="Genome Announc.">
        <title>Draft genome sequence of the moderately halophilic gammaproteobacterium Halomonas anticariensis FP35.</title>
        <authorList>
            <person name="Tahrioui A."/>
            <person name="Quesada E."/>
            <person name="Llamas I."/>
        </authorList>
    </citation>
    <scope>NUCLEOTIDE SEQUENCE [LARGE SCALE GENOMIC DNA]</scope>
    <source>
        <strain evidence="3">DSM 16096 / CECT 5854 / LMG 22089 / FP35</strain>
    </source>
</reference>
<accession>S2KPK6</accession>
<proteinExistence type="predicted"/>
<dbReference type="Proteomes" id="UP000014463">
    <property type="component" value="Unassembled WGS sequence"/>
</dbReference>
<gene>
    <name evidence="2" type="ORF">L861_15235</name>
</gene>
<keyword evidence="3" id="KW-1185">Reference proteome</keyword>
<keyword evidence="1" id="KW-0472">Membrane</keyword>
<dbReference type="PATRIC" id="fig|1121939.11.peg.2285"/>
<evidence type="ECO:0000313" key="3">
    <source>
        <dbReference type="Proteomes" id="UP000014463"/>
    </source>
</evidence>
<sequence>MDRLQTILRQEDAAALEGFIVNELYQRIDPVSEACGRLMEVQLDVAEAEYLLGTQEYARMRVAFIVIMAVALIFGILLPWNRPPRAWKS</sequence>
<keyword evidence="1" id="KW-0812">Transmembrane</keyword>
<dbReference type="STRING" id="1121939.L861_15235"/>
<dbReference type="EMBL" id="ASTJ01000025">
    <property type="protein sequence ID" value="EPC02388.1"/>
    <property type="molecule type" value="Genomic_DNA"/>
</dbReference>
<evidence type="ECO:0000256" key="1">
    <source>
        <dbReference type="SAM" id="Phobius"/>
    </source>
</evidence>
<dbReference type="RefSeq" id="WP_016416792.1">
    <property type="nucleotide sequence ID" value="NZ_AUAB01000032.1"/>
</dbReference>